<dbReference type="EMBL" id="HBUE01013735">
    <property type="protein sequence ID" value="CAG6449702.1"/>
    <property type="molecule type" value="Transcribed_RNA"/>
</dbReference>
<dbReference type="AlphaFoldDB" id="A0A8D8A3P2"/>
<dbReference type="EMBL" id="HBUE01237525">
    <property type="protein sequence ID" value="CAG6547805.1"/>
    <property type="molecule type" value="Transcribed_RNA"/>
</dbReference>
<evidence type="ECO:0000256" key="1">
    <source>
        <dbReference type="SAM" id="Phobius"/>
    </source>
</evidence>
<reference evidence="2" key="1">
    <citation type="submission" date="2021-05" db="EMBL/GenBank/DDBJ databases">
        <authorList>
            <person name="Alioto T."/>
            <person name="Alioto T."/>
            <person name="Gomez Garrido J."/>
        </authorList>
    </citation>
    <scope>NUCLEOTIDE SEQUENCE</scope>
</reference>
<dbReference type="EMBL" id="HBUE01237524">
    <property type="protein sequence ID" value="CAG6547804.1"/>
    <property type="molecule type" value="Transcribed_RNA"/>
</dbReference>
<accession>A0A8D8A3P2</accession>
<proteinExistence type="predicted"/>
<protein>
    <submittedName>
        <fullName evidence="2">(northern house mosquito) hypothetical protein</fullName>
    </submittedName>
</protein>
<name>A0A8D8A3P2_CULPI</name>
<organism evidence="2">
    <name type="scientific">Culex pipiens</name>
    <name type="common">House mosquito</name>
    <dbReference type="NCBI Taxonomy" id="7175"/>
    <lineage>
        <taxon>Eukaryota</taxon>
        <taxon>Metazoa</taxon>
        <taxon>Ecdysozoa</taxon>
        <taxon>Arthropoda</taxon>
        <taxon>Hexapoda</taxon>
        <taxon>Insecta</taxon>
        <taxon>Pterygota</taxon>
        <taxon>Neoptera</taxon>
        <taxon>Endopterygota</taxon>
        <taxon>Diptera</taxon>
        <taxon>Nematocera</taxon>
        <taxon>Culicoidea</taxon>
        <taxon>Culicidae</taxon>
        <taxon>Culicinae</taxon>
        <taxon>Culicini</taxon>
        <taxon>Culex</taxon>
        <taxon>Culex</taxon>
    </lineage>
</organism>
<keyword evidence="1" id="KW-1133">Transmembrane helix</keyword>
<feature type="transmembrane region" description="Helical" evidence="1">
    <location>
        <begin position="66"/>
        <end position="86"/>
    </location>
</feature>
<dbReference type="EMBL" id="HBUE01344459">
    <property type="protein sequence ID" value="CAG6600008.1"/>
    <property type="molecule type" value="Transcribed_RNA"/>
</dbReference>
<sequence>MRHLRFFYLQVRVSESGLFVLFNTFALNLCCGKIKEYFAFLIGESDNHFLAEFLLSLKLTRAKPTMHFLFVCLFCLWGVNISRLPWHQVNTKKRSIEYASFSLSFIRKAY</sequence>
<evidence type="ECO:0000313" key="2">
    <source>
        <dbReference type="EMBL" id="CAG6449702.1"/>
    </source>
</evidence>
<keyword evidence="1" id="KW-0472">Membrane</keyword>
<keyword evidence="1" id="KW-0812">Transmembrane</keyword>
<dbReference type="EMBL" id="HBUE01344458">
    <property type="protein sequence ID" value="CAG6600007.1"/>
    <property type="molecule type" value="Transcribed_RNA"/>
</dbReference>